<proteinExistence type="inferred from homology"/>
<evidence type="ECO:0000256" key="2">
    <source>
        <dbReference type="ARBA" id="ARBA00001946"/>
    </source>
</evidence>
<keyword evidence="10 12" id="KW-0378">Hydrolase</keyword>
<sequence>MSFIVGIDEAGRGPLAGPVSVGIFMTDQKTGNWILKNIFENKLRDSKKLSPKKREEIYKKFLILRKNPTSLKLRGASKIFFSVISISNKIIDEYGISKAIQTGVTKSLKKLHHTSLMKKGNPSFIRLDGLLKAPKEFKNQKTIIKGDEKDVFIACASIVAKVSRDRLMRRLAKKYPKYHFEIHKGYGTILHRNLIKKYGLSPLHRKTFCKI</sequence>
<dbReference type="GO" id="GO:0006298">
    <property type="term" value="P:mismatch repair"/>
    <property type="evidence" value="ECO:0007669"/>
    <property type="project" value="TreeGrafter"/>
</dbReference>
<dbReference type="GO" id="GO:0043137">
    <property type="term" value="P:DNA replication, removal of RNA primer"/>
    <property type="evidence" value="ECO:0007669"/>
    <property type="project" value="TreeGrafter"/>
</dbReference>
<dbReference type="AlphaFoldDB" id="A0A2H0R341"/>
<accession>A0A2H0R341</accession>
<dbReference type="InterPro" id="IPR012337">
    <property type="entry name" value="RNaseH-like_sf"/>
</dbReference>
<keyword evidence="9 12" id="KW-0255">Endonuclease</keyword>
<reference evidence="15 16" key="1">
    <citation type="submission" date="2017-09" db="EMBL/GenBank/DDBJ databases">
        <title>Depth-based differentiation of microbial function through sediment-hosted aquifers and enrichment of novel symbionts in the deep terrestrial subsurface.</title>
        <authorList>
            <person name="Probst A.J."/>
            <person name="Ladd B."/>
            <person name="Jarett J.K."/>
            <person name="Geller-Mcgrath D.E."/>
            <person name="Sieber C.M."/>
            <person name="Emerson J.B."/>
            <person name="Anantharaman K."/>
            <person name="Thomas B.C."/>
            <person name="Malmstrom R."/>
            <person name="Stieglmeier M."/>
            <person name="Klingl A."/>
            <person name="Woyke T."/>
            <person name="Ryan C.M."/>
            <person name="Banfield J.F."/>
        </authorList>
    </citation>
    <scope>NUCLEOTIDE SEQUENCE [LARGE SCALE GENOMIC DNA]</scope>
    <source>
        <strain evidence="15">CG10_big_fil_rev_8_21_14_0_10_34_34</strain>
    </source>
</reference>
<feature type="binding site" evidence="12">
    <location>
        <position position="128"/>
    </location>
    <ligand>
        <name>a divalent metal cation</name>
        <dbReference type="ChEBI" id="CHEBI:60240"/>
    </ligand>
</feature>
<dbReference type="GO" id="GO:0005737">
    <property type="term" value="C:cytoplasm"/>
    <property type="evidence" value="ECO:0007669"/>
    <property type="project" value="UniProtKB-SubCell"/>
</dbReference>
<organism evidence="15 16">
    <name type="scientific">Candidatus Zambryskibacteria bacterium CG10_big_fil_rev_8_21_14_0_10_34_34</name>
    <dbReference type="NCBI Taxonomy" id="1975114"/>
    <lineage>
        <taxon>Bacteria</taxon>
        <taxon>Candidatus Zambryskiibacteriota</taxon>
    </lineage>
</organism>
<name>A0A2H0R341_9BACT</name>
<dbReference type="InterPro" id="IPR022898">
    <property type="entry name" value="RNase_HII"/>
</dbReference>
<keyword evidence="11" id="KW-0464">Manganese</keyword>
<dbReference type="InterPro" id="IPR036397">
    <property type="entry name" value="RNaseH_sf"/>
</dbReference>
<evidence type="ECO:0000256" key="13">
    <source>
        <dbReference type="RuleBase" id="RU003515"/>
    </source>
</evidence>
<comment type="caution">
    <text evidence="15">The sequence shown here is derived from an EMBL/GenBank/DDBJ whole genome shotgun (WGS) entry which is preliminary data.</text>
</comment>
<evidence type="ECO:0000256" key="8">
    <source>
        <dbReference type="ARBA" id="ARBA00022723"/>
    </source>
</evidence>
<dbReference type="EMBL" id="PCXM01000015">
    <property type="protein sequence ID" value="PIR40245.1"/>
    <property type="molecule type" value="Genomic_DNA"/>
</dbReference>
<dbReference type="GO" id="GO:0004523">
    <property type="term" value="F:RNA-DNA hybrid ribonuclease activity"/>
    <property type="evidence" value="ECO:0007669"/>
    <property type="project" value="UniProtKB-UniRule"/>
</dbReference>
<evidence type="ECO:0000256" key="1">
    <source>
        <dbReference type="ARBA" id="ARBA00000077"/>
    </source>
</evidence>
<dbReference type="InterPro" id="IPR001352">
    <property type="entry name" value="RNase_HII/HIII"/>
</dbReference>
<evidence type="ECO:0000256" key="6">
    <source>
        <dbReference type="ARBA" id="ARBA00022490"/>
    </source>
</evidence>
<feature type="domain" description="RNase H type-2" evidence="14">
    <location>
        <begin position="2"/>
        <end position="211"/>
    </location>
</feature>
<dbReference type="SUPFAM" id="SSF53098">
    <property type="entry name" value="Ribonuclease H-like"/>
    <property type="match status" value="1"/>
</dbReference>
<comment type="cofactor">
    <cofactor evidence="12">
        <name>Mn(2+)</name>
        <dbReference type="ChEBI" id="CHEBI:29035"/>
    </cofactor>
    <cofactor evidence="12">
        <name>Mg(2+)</name>
        <dbReference type="ChEBI" id="CHEBI:18420"/>
    </cofactor>
    <text evidence="12">Manganese or magnesium. Binds 1 divalent metal ion per monomer in the absence of substrate. May bind a second metal ion after substrate binding.</text>
</comment>
<evidence type="ECO:0000313" key="16">
    <source>
        <dbReference type="Proteomes" id="UP000230828"/>
    </source>
</evidence>
<dbReference type="Gene3D" id="3.30.420.10">
    <property type="entry name" value="Ribonuclease H-like superfamily/Ribonuclease H"/>
    <property type="match status" value="1"/>
</dbReference>
<dbReference type="CDD" id="cd07182">
    <property type="entry name" value="RNase_HII_bacteria_HII_like"/>
    <property type="match status" value="1"/>
</dbReference>
<comment type="subcellular location">
    <subcellularLocation>
        <location evidence="4">Cytoplasm</location>
    </subcellularLocation>
</comment>
<comment type="catalytic activity">
    <reaction evidence="1 12 13">
        <text>Endonucleolytic cleavage to 5'-phosphomonoester.</text>
        <dbReference type="EC" id="3.1.26.4"/>
    </reaction>
</comment>
<evidence type="ECO:0000256" key="3">
    <source>
        <dbReference type="ARBA" id="ARBA00004065"/>
    </source>
</evidence>
<dbReference type="NCBIfam" id="NF000595">
    <property type="entry name" value="PRK00015.1-3"/>
    <property type="match status" value="1"/>
</dbReference>
<protein>
    <recommendedName>
        <fullName evidence="13">Ribonuclease</fullName>
        <ecNumber evidence="13">3.1.26.4</ecNumber>
    </recommendedName>
</protein>
<evidence type="ECO:0000256" key="7">
    <source>
        <dbReference type="ARBA" id="ARBA00022722"/>
    </source>
</evidence>
<keyword evidence="6" id="KW-0963">Cytoplasm</keyword>
<comment type="similarity">
    <text evidence="5 13">Belongs to the RNase HII family.</text>
</comment>
<evidence type="ECO:0000256" key="4">
    <source>
        <dbReference type="ARBA" id="ARBA00004496"/>
    </source>
</evidence>
<evidence type="ECO:0000256" key="5">
    <source>
        <dbReference type="ARBA" id="ARBA00007383"/>
    </source>
</evidence>
<evidence type="ECO:0000259" key="14">
    <source>
        <dbReference type="PROSITE" id="PS51975"/>
    </source>
</evidence>
<dbReference type="PANTHER" id="PTHR10954">
    <property type="entry name" value="RIBONUCLEASE H2 SUBUNIT A"/>
    <property type="match status" value="1"/>
</dbReference>
<evidence type="ECO:0000256" key="10">
    <source>
        <dbReference type="ARBA" id="ARBA00022801"/>
    </source>
</evidence>
<dbReference type="EC" id="3.1.26.4" evidence="13"/>
<dbReference type="GO" id="GO:0003723">
    <property type="term" value="F:RNA binding"/>
    <property type="evidence" value="ECO:0007669"/>
    <property type="project" value="UniProtKB-UniRule"/>
</dbReference>
<dbReference type="InterPro" id="IPR024567">
    <property type="entry name" value="RNase_HII/HIII_dom"/>
</dbReference>
<evidence type="ECO:0000256" key="12">
    <source>
        <dbReference type="PROSITE-ProRule" id="PRU01319"/>
    </source>
</evidence>
<dbReference type="GO" id="GO:0032299">
    <property type="term" value="C:ribonuclease H2 complex"/>
    <property type="evidence" value="ECO:0007669"/>
    <property type="project" value="TreeGrafter"/>
</dbReference>
<comment type="function">
    <text evidence="3 13">Endonuclease that specifically degrades the RNA of RNA-DNA hybrids.</text>
</comment>
<keyword evidence="7 12" id="KW-0540">Nuclease</keyword>
<keyword evidence="8 12" id="KW-0479">Metal-binding</keyword>
<comment type="cofactor">
    <cofactor evidence="2">
        <name>Mg(2+)</name>
        <dbReference type="ChEBI" id="CHEBI:18420"/>
    </cofactor>
</comment>
<evidence type="ECO:0000313" key="15">
    <source>
        <dbReference type="EMBL" id="PIR40245.1"/>
    </source>
</evidence>
<gene>
    <name evidence="15" type="ORF">COV33_00815</name>
</gene>
<dbReference type="PROSITE" id="PS51975">
    <property type="entry name" value="RNASE_H_2"/>
    <property type="match status" value="1"/>
</dbReference>
<dbReference type="PANTHER" id="PTHR10954:SF18">
    <property type="entry name" value="RIBONUCLEASE HII"/>
    <property type="match status" value="1"/>
</dbReference>
<dbReference type="GO" id="GO:0046872">
    <property type="term" value="F:metal ion binding"/>
    <property type="evidence" value="ECO:0007669"/>
    <property type="project" value="UniProtKB-KW"/>
</dbReference>
<evidence type="ECO:0000256" key="11">
    <source>
        <dbReference type="ARBA" id="ARBA00023211"/>
    </source>
</evidence>
<dbReference type="Pfam" id="PF01351">
    <property type="entry name" value="RNase_HII"/>
    <property type="match status" value="1"/>
</dbReference>
<evidence type="ECO:0000256" key="9">
    <source>
        <dbReference type="ARBA" id="ARBA00022759"/>
    </source>
</evidence>
<feature type="binding site" evidence="12">
    <location>
        <position position="8"/>
    </location>
    <ligand>
        <name>a divalent metal cation</name>
        <dbReference type="ChEBI" id="CHEBI:60240"/>
    </ligand>
</feature>
<feature type="binding site" evidence="12">
    <location>
        <position position="9"/>
    </location>
    <ligand>
        <name>a divalent metal cation</name>
        <dbReference type="ChEBI" id="CHEBI:60240"/>
    </ligand>
</feature>
<dbReference type="Proteomes" id="UP000230828">
    <property type="component" value="Unassembled WGS sequence"/>
</dbReference>